<evidence type="ECO:0000313" key="3">
    <source>
        <dbReference type="Proteomes" id="UP000324575"/>
    </source>
</evidence>
<evidence type="ECO:0000259" key="1">
    <source>
        <dbReference type="Pfam" id="PF21805"/>
    </source>
</evidence>
<accession>A0A5M8P0F3</accession>
<dbReference type="Pfam" id="PF21805">
    <property type="entry name" value="Imm5_like"/>
    <property type="match status" value="1"/>
</dbReference>
<dbReference type="Proteomes" id="UP000324575">
    <property type="component" value="Unassembled WGS sequence"/>
</dbReference>
<dbReference type="AlphaFoldDB" id="A0A5M8P0F3"/>
<organism evidence="2 3">
    <name type="scientific">Candidatus Ordinivivax streblomastigis</name>
    <dbReference type="NCBI Taxonomy" id="2540710"/>
    <lineage>
        <taxon>Bacteria</taxon>
        <taxon>Pseudomonadati</taxon>
        <taxon>Bacteroidota</taxon>
        <taxon>Bacteroidia</taxon>
        <taxon>Bacteroidales</taxon>
        <taxon>Candidatus Ordinivivax</taxon>
    </lineage>
</organism>
<reference evidence="2 3" key="1">
    <citation type="submission" date="2019-03" db="EMBL/GenBank/DDBJ databases">
        <title>Single cell metagenomics reveals metabolic interactions within the superorganism composed of flagellate Streblomastix strix and complex community of Bacteroidetes bacteria on its surface.</title>
        <authorList>
            <person name="Treitli S.C."/>
            <person name="Kolisko M."/>
            <person name="Husnik F."/>
            <person name="Keeling P."/>
            <person name="Hampl V."/>
        </authorList>
    </citation>
    <scope>NUCLEOTIDE SEQUENCE [LARGE SCALE GENOMIC DNA]</scope>
    <source>
        <strain evidence="2">St1</strain>
    </source>
</reference>
<dbReference type="InterPro" id="IPR048667">
    <property type="entry name" value="Imm5-like"/>
</dbReference>
<protein>
    <recommendedName>
        <fullName evidence="1">Imm-5-like domain-containing protein</fullName>
    </recommendedName>
</protein>
<sequence length="177" mass="20297">MTYSIQNTEDNGYYKCIMKNKKDSDMGDVGLPGKMDDIPELKEKLIEAFDAKSHDHKAISRYSLLLATHILDLTGIQKDNSIEEVFAVNEKWQEGKVKFQDARNVAGMILDFAREEKDPVREKVLRVMAQVANTPHVKRHALIASDYAIKLINLLHPKNFEEVKKEREIQIALMETV</sequence>
<evidence type="ECO:0000313" key="2">
    <source>
        <dbReference type="EMBL" id="KAA6301862.1"/>
    </source>
</evidence>
<feature type="domain" description="Imm-5-like" evidence="1">
    <location>
        <begin position="52"/>
        <end position="175"/>
    </location>
</feature>
<name>A0A5M8P0F3_9BACT</name>
<dbReference type="EMBL" id="SNRX01000013">
    <property type="protein sequence ID" value="KAA6301862.1"/>
    <property type="molecule type" value="Genomic_DNA"/>
</dbReference>
<gene>
    <name evidence="2" type="ORF">EZS26_002025</name>
</gene>
<proteinExistence type="predicted"/>
<comment type="caution">
    <text evidence="2">The sequence shown here is derived from an EMBL/GenBank/DDBJ whole genome shotgun (WGS) entry which is preliminary data.</text>
</comment>